<name>A0A9K3H104_HELAN</name>
<comment type="caution">
    <text evidence="1">The sequence shown here is derived from an EMBL/GenBank/DDBJ whole genome shotgun (WGS) entry which is preliminary data.</text>
</comment>
<dbReference type="Proteomes" id="UP000215914">
    <property type="component" value="Unassembled WGS sequence"/>
</dbReference>
<evidence type="ECO:0000313" key="1">
    <source>
        <dbReference type="EMBL" id="KAF5760824.1"/>
    </source>
</evidence>
<dbReference type="Gramene" id="mRNA:HanXRQr2_Chr16g0757931">
    <property type="protein sequence ID" value="mRNA:HanXRQr2_Chr16g0757931"/>
    <property type="gene ID" value="HanXRQr2_Chr16g0757931"/>
</dbReference>
<keyword evidence="2" id="KW-1185">Reference proteome</keyword>
<dbReference type="AlphaFoldDB" id="A0A9K3H104"/>
<evidence type="ECO:0000313" key="2">
    <source>
        <dbReference type="Proteomes" id="UP000215914"/>
    </source>
</evidence>
<reference evidence="1" key="2">
    <citation type="submission" date="2020-06" db="EMBL/GenBank/DDBJ databases">
        <title>Helianthus annuus Genome sequencing and assembly Release 2.</title>
        <authorList>
            <person name="Gouzy J."/>
            <person name="Langlade N."/>
            <person name="Munos S."/>
        </authorList>
    </citation>
    <scope>NUCLEOTIDE SEQUENCE</scope>
    <source>
        <tissue evidence="1">Leaves</tissue>
    </source>
</reference>
<organism evidence="1 2">
    <name type="scientific">Helianthus annuus</name>
    <name type="common">Common sunflower</name>
    <dbReference type="NCBI Taxonomy" id="4232"/>
    <lineage>
        <taxon>Eukaryota</taxon>
        <taxon>Viridiplantae</taxon>
        <taxon>Streptophyta</taxon>
        <taxon>Embryophyta</taxon>
        <taxon>Tracheophyta</taxon>
        <taxon>Spermatophyta</taxon>
        <taxon>Magnoliopsida</taxon>
        <taxon>eudicotyledons</taxon>
        <taxon>Gunneridae</taxon>
        <taxon>Pentapetalae</taxon>
        <taxon>asterids</taxon>
        <taxon>campanulids</taxon>
        <taxon>Asterales</taxon>
        <taxon>Asteraceae</taxon>
        <taxon>Asteroideae</taxon>
        <taxon>Heliantheae alliance</taxon>
        <taxon>Heliantheae</taxon>
        <taxon>Helianthus</taxon>
    </lineage>
</organism>
<dbReference type="EMBL" id="MNCJ02000331">
    <property type="protein sequence ID" value="KAF5760824.1"/>
    <property type="molecule type" value="Genomic_DNA"/>
</dbReference>
<accession>A0A9K3H104</accession>
<protein>
    <submittedName>
        <fullName evidence="1">Uncharacterized protein</fullName>
    </submittedName>
</protein>
<sequence length="62" mass="6764">MALKNSGDAGVIQACWGLGYVVATLFFAVVEMSIDTIMRVGVSGIARMQRNTKGLHIMHLHF</sequence>
<gene>
    <name evidence="1" type="ORF">HanXRQr2_Chr16g0757931</name>
</gene>
<proteinExistence type="predicted"/>
<reference evidence="1" key="1">
    <citation type="journal article" date="2017" name="Nature">
        <title>The sunflower genome provides insights into oil metabolism, flowering and Asterid evolution.</title>
        <authorList>
            <person name="Badouin H."/>
            <person name="Gouzy J."/>
            <person name="Grassa C.J."/>
            <person name="Murat F."/>
            <person name="Staton S.E."/>
            <person name="Cottret L."/>
            <person name="Lelandais-Briere C."/>
            <person name="Owens G.L."/>
            <person name="Carrere S."/>
            <person name="Mayjonade B."/>
            <person name="Legrand L."/>
            <person name="Gill N."/>
            <person name="Kane N.C."/>
            <person name="Bowers J.E."/>
            <person name="Hubner S."/>
            <person name="Bellec A."/>
            <person name="Berard A."/>
            <person name="Berges H."/>
            <person name="Blanchet N."/>
            <person name="Boniface M.C."/>
            <person name="Brunel D."/>
            <person name="Catrice O."/>
            <person name="Chaidir N."/>
            <person name="Claudel C."/>
            <person name="Donnadieu C."/>
            <person name="Faraut T."/>
            <person name="Fievet G."/>
            <person name="Helmstetter N."/>
            <person name="King M."/>
            <person name="Knapp S.J."/>
            <person name="Lai Z."/>
            <person name="Le Paslier M.C."/>
            <person name="Lippi Y."/>
            <person name="Lorenzon L."/>
            <person name="Mandel J.R."/>
            <person name="Marage G."/>
            <person name="Marchand G."/>
            <person name="Marquand E."/>
            <person name="Bret-Mestries E."/>
            <person name="Morien E."/>
            <person name="Nambeesan S."/>
            <person name="Nguyen T."/>
            <person name="Pegot-Espagnet P."/>
            <person name="Pouilly N."/>
            <person name="Raftis F."/>
            <person name="Sallet E."/>
            <person name="Schiex T."/>
            <person name="Thomas J."/>
            <person name="Vandecasteele C."/>
            <person name="Vares D."/>
            <person name="Vear F."/>
            <person name="Vautrin S."/>
            <person name="Crespi M."/>
            <person name="Mangin B."/>
            <person name="Burke J.M."/>
            <person name="Salse J."/>
            <person name="Munos S."/>
            <person name="Vincourt P."/>
            <person name="Rieseberg L.H."/>
            <person name="Langlade N.B."/>
        </authorList>
    </citation>
    <scope>NUCLEOTIDE SEQUENCE</scope>
    <source>
        <tissue evidence="1">Leaves</tissue>
    </source>
</reference>